<accession>A0ABV8KXH4</accession>
<comment type="caution">
    <text evidence="5">The sequence shown here is derived from an EMBL/GenBank/DDBJ whole genome shotgun (WGS) entry which is preliminary data.</text>
</comment>
<dbReference type="InterPro" id="IPR052021">
    <property type="entry name" value="Type-I_RS_S_subunit"/>
</dbReference>
<protein>
    <submittedName>
        <fullName evidence="5">Restriction endonuclease subunit S</fullName>
        <ecNumber evidence="5">3.1.21.-</ecNumber>
    </submittedName>
</protein>
<name>A0ABV8KXH4_9ACTN</name>
<keyword evidence="6" id="KW-1185">Reference proteome</keyword>
<keyword evidence="5" id="KW-0540">Nuclease</keyword>
<keyword evidence="2" id="KW-0680">Restriction system</keyword>
<dbReference type="GO" id="GO:0004519">
    <property type="term" value="F:endonuclease activity"/>
    <property type="evidence" value="ECO:0007669"/>
    <property type="project" value="UniProtKB-KW"/>
</dbReference>
<organism evidence="5 6">
    <name type="scientific">Micromonospora zhanjiangensis</name>
    <dbReference type="NCBI Taxonomy" id="1522057"/>
    <lineage>
        <taxon>Bacteria</taxon>
        <taxon>Bacillati</taxon>
        <taxon>Actinomycetota</taxon>
        <taxon>Actinomycetes</taxon>
        <taxon>Micromonosporales</taxon>
        <taxon>Micromonosporaceae</taxon>
        <taxon>Micromonospora</taxon>
    </lineage>
</organism>
<evidence type="ECO:0000259" key="4">
    <source>
        <dbReference type="Pfam" id="PF01420"/>
    </source>
</evidence>
<dbReference type="PANTHER" id="PTHR30408:SF12">
    <property type="entry name" value="TYPE I RESTRICTION ENZYME MJAVIII SPECIFICITY SUBUNIT"/>
    <property type="match status" value="1"/>
</dbReference>
<dbReference type="Gene3D" id="3.90.220.20">
    <property type="entry name" value="DNA methylase specificity domains"/>
    <property type="match status" value="1"/>
</dbReference>
<evidence type="ECO:0000313" key="5">
    <source>
        <dbReference type="EMBL" id="MFC4110895.1"/>
    </source>
</evidence>
<dbReference type="GO" id="GO:0016787">
    <property type="term" value="F:hydrolase activity"/>
    <property type="evidence" value="ECO:0007669"/>
    <property type="project" value="UniProtKB-KW"/>
</dbReference>
<evidence type="ECO:0000313" key="6">
    <source>
        <dbReference type="Proteomes" id="UP001595868"/>
    </source>
</evidence>
<keyword evidence="5" id="KW-0255">Endonuclease</keyword>
<dbReference type="Pfam" id="PF01420">
    <property type="entry name" value="Methylase_S"/>
    <property type="match status" value="1"/>
</dbReference>
<dbReference type="EC" id="3.1.21.-" evidence="5"/>
<keyword evidence="3" id="KW-0238">DNA-binding</keyword>
<evidence type="ECO:0000256" key="3">
    <source>
        <dbReference type="ARBA" id="ARBA00023125"/>
    </source>
</evidence>
<gene>
    <name evidence="5" type="ORF">ACFOX0_33930</name>
</gene>
<dbReference type="SUPFAM" id="SSF116734">
    <property type="entry name" value="DNA methylase specificity domain"/>
    <property type="match status" value="1"/>
</dbReference>
<feature type="domain" description="Type I restriction modification DNA specificity" evidence="4">
    <location>
        <begin position="14"/>
        <end position="139"/>
    </location>
</feature>
<dbReference type="EMBL" id="JBHSBN010000080">
    <property type="protein sequence ID" value="MFC4110895.1"/>
    <property type="molecule type" value="Genomic_DNA"/>
</dbReference>
<proteinExistence type="inferred from homology"/>
<keyword evidence="5" id="KW-0378">Hydrolase</keyword>
<dbReference type="CDD" id="cd17256">
    <property type="entry name" value="RMtype1_S_EcoJA65PI-TRD1-CR1_like"/>
    <property type="match status" value="1"/>
</dbReference>
<evidence type="ECO:0000256" key="2">
    <source>
        <dbReference type="ARBA" id="ARBA00022747"/>
    </source>
</evidence>
<dbReference type="InterPro" id="IPR044946">
    <property type="entry name" value="Restrct_endonuc_typeI_TRD_sf"/>
</dbReference>
<sequence length="205" mass="22446">MYGIVLPGPNVKDGVPVVKGGDVSANRLRLQTLNRTSHEIESRYAKSRLRGGDLVIAIRGSVGEVARVPDELAGANLTQDAARISPARDIDPDWLELILQAPSISAEIQARITGATVKGINIWDLKRIMIPTPTKEDQQDFQLAAREKLAKHQALRELIVKQLESLSEHKNALVTAAVTGQIDALGTMRMPDPRHVTGQAQWRTN</sequence>
<evidence type="ECO:0000256" key="1">
    <source>
        <dbReference type="ARBA" id="ARBA00010923"/>
    </source>
</evidence>
<dbReference type="RefSeq" id="WP_377553742.1">
    <property type="nucleotide sequence ID" value="NZ_JBHSBN010000080.1"/>
</dbReference>
<dbReference type="PANTHER" id="PTHR30408">
    <property type="entry name" value="TYPE-1 RESTRICTION ENZYME ECOKI SPECIFICITY PROTEIN"/>
    <property type="match status" value="1"/>
</dbReference>
<comment type="similarity">
    <text evidence="1">Belongs to the type-I restriction system S methylase family.</text>
</comment>
<dbReference type="Proteomes" id="UP001595868">
    <property type="component" value="Unassembled WGS sequence"/>
</dbReference>
<dbReference type="InterPro" id="IPR000055">
    <property type="entry name" value="Restrct_endonuc_typeI_TRD"/>
</dbReference>
<reference evidence="6" key="1">
    <citation type="journal article" date="2019" name="Int. J. Syst. Evol. Microbiol.">
        <title>The Global Catalogue of Microorganisms (GCM) 10K type strain sequencing project: providing services to taxonomists for standard genome sequencing and annotation.</title>
        <authorList>
            <consortium name="The Broad Institute Genomics Platform"/>
            <consortium name="The Broad Institute Genome Sequencing Center for Infectious Disease"/>
            <person name="Wu L."/>
            <person name="Ma J."/>
        </authorList>
    </citation>
    <scope>NUCLEOTIDE SEQUENCE [LARGE SCALE GENOMIC DNA]</scope>
    <source>
        <strain evidence="6">2902at01</strain>
    </source>
</reference>